<accession>A0AAV4M732</accession>
<organism evidence="1 2">
    <name type="scientific">Caerostris darwini</name>
    <dbReference type="NCBI Taxonomy" id="1538125"/>
    <lineage>
        <taxon>Eukaryota</taxon>
        <taxon>Metazoa</taxon>
        <taxon>Ecdysozoa</taxon>
        <taxon>Arthropoda</taxon>
        <taxon>Chelicerata</taxon>
        <taxon>Arachnida</taxon>
        <taxon>Araneae</taxon>
        <taxon>Araneomorphae</taxon>
        <taxon>Entelegynae</taxon>
        <taxon>Araneoidea</taxon>
        <taxon>Araneidae</taxon>
        <taxon>Caerostris</taxon>
    </lineage>
</organism>
<proteinExistence type="predicted"/>
<sequence length="211" mass="23929">MNITICEFCKAYVTNFEAHNCFYLGNQLHQNYATIPQHSSANLAQSHLITAQPIVYEAWCSPMSQINSSMQQSILNGIHQRTGYEENAAAEMSSQYGVRNQIVYNPVTSDYMFPGTHHIQENDPNSTHLQMPSQVFIHQNSQHYGPINPEHPTNIPVSVTERSILSASQQTFGQRNVLMHLVQHPNAFSPMECSRMSSTNELPPHFFLRLP</sequence>
<comment type="caution">
    <text evidence="1">The sequence shown here is derived from an EMBL/GenBank/DDBJ whole genome shotgun (WGS) entry which is preliminary data.</text>
</comment>
<keyword evidence="2" id="KW-1185">Reference proteome</keyword>
<protein>
    <submittedName>
        <fullName evidence="1">Uncharacterized protein</fullName>
    </submittedName>
</protein>
<evidence type="ECO:0000313" key="2">
    <source>
        <dbReference type="Proteomes" id="UP001054837"/>
    </source>
</evidence>
<dbReference type="AlphaFoldDB" id="A0AAV4M732"/>
<evidence type="ECO:0000313" key="1">
    <source>
        <dbReference type="EMBL" id="GIX68272.1"/>
    </source>
</evidence>
<gene>
    <name evidence="1" type="ORF">CDAR_265361</name>
</gene>
<name>A0AAV4M732_9ARAC</name>
<dbReference type="Proteomes" id="UP001054837">
    <property type="component" value="Unassembled WGS sequence"/>
</dbReference>
<dbReference type="EMBL" id="BPLQ01000171">
    <property type="protein sequence ID" value="GIX68272.1"/>
    <property type="molecule type" value="Genomic_DNA"/>
</dbReference>
<reference evidence="1 2" key="1">
    <citation type="submission" date="2021-06" db="EMBL/GenBank/DDBJ databases">
        <title>Caerostris darwini draft genome.</title>
        <authorList>
            <person name="Kono N."/>
            <person name="Arakawa K."/>
        </authorList>
    </citation>
    <scope>NUCLEOTIDE SEQUENCE [LARGE SCALE GENOMIC DNA]</scope>
</reference>